<reference evidence="4" key="1">
    <citation type="journal article" date="2017" name="Nat. Commun.">
        <title>The North American bullfrog draft genome provides insight into hormonal regulation of long noncoding RNA.</title>
        <authorList>
            <person name="Hammond S.A."/>
            <person name="Warren R.L."/>
            <person name="Vandervalk B.P."/>
            <person name="Kucuk E."/>
            <person name="Khan H."/>
            <person name="Gibb E.A."/>
            <person name="Pandoh P."/>
            <person name="Kirk H."/>
            <person name="Zhao Y."/>
            <person name="Jones M."/>
            <person name="Mungall A.J."/>
            <person name="Coope R."/>
            <person name="Pleasance S."/>
            <person name="Moore R.A."/>
            <person name="Holt R.A."/>
            <person name="Round J.M."/>
            <person name="Ohora S."/>
            <person name="Walle B.V."/>
            <person name="Veldhoen N."/>
            <person name="Helbing C.C."/>
            <person name="Birol I."/>
        </authorList>
    </citation>
    <scope>NUCLEOTIDE SEQUENCE [LARGE SCALE GENOMIC DNA]</scope>
</reference>
<protein>
    <recommendedName>
        <fullName evidence="2">Ubinuclein middle domain-containing protein</fullName>
    </recommendedName>
</protein>
<feature type="domain" description="Ubinuclein middle" evidence="2">
    <location>
        <begin position="2"/>
        <end position="125"/>
    </location>
</feature>
<sequence>QQGGRLQEPLRKLKEAVLQAMPEQISKYNKEFKIYNEAKYAKMLSDDKDQKAHSEEEEEEDKSSKKTPGPRKKQLLSQLVRIKMDMFEPEGSGGLLSLEEYFKSFLDTEVKPIWPRGWMQARTLFNESRRLYPQLSSIIE</sequence>
<evidence type="ECO:0000256" key="1">
    <source>
        <dbReference type="SAM" id="MobiDB-lite"/>
    </source>
</evidence>
<dbReference type="GO" id="GO:0005634">
    <property type="term" value="C:nucleus"/>
    <property type="evidence" value="ECO:0007669"/>
    <property type="project" value="TreeGrafter"/>
</dbReference>
<evidence type="ECO:0000313" key="4">
    <source>
        <dbReference type="Proteomes" id="UP000228934"/>
    </source>
</evidence>
<evidence type="ECO:0000313" key="3">
    <source>
        <dbReference type="EMBL" id="PIO27084.1"/>
    </source>
</evidence>
<organism evidence="3 4">
    <name type="scientific">Aquarana catesbeiana</name>
    <name type="common">American bullfrog</name>
    <name type="synonym">Rana catesbeiana</name>
    <dbReference type="NCBI Taxonomy" id="8400"/>
    <lineage>
        <taxon>Eukaryota</taxon>
        <taxon>Metazoa</taxon>
        <taxon>Chordata</taxon>
        <taxon>Craniata</taxon>
        <taxon>Vertebrata</taxon>
        <taxon>Euteleostomi</taxon>
        <taxon>Amphibia</taxon>
        <taxon>Batrachia</taxon>
        <taxon>Anura</taxon>
        <taxon>Neobatrachia</taxon>
        <taxon>Ranoidea</taxon>
        <taxon>Ranidae</taxon>
        <taxon>Aquarana</taxon>
    </lineage>
</organism>
<accession>A0A2G9RGW3</accession>
<evidence type="ECO:0000259" key="2">
    <source>
        <dbReference type="Pfam" id="PF14075"/>
    </source>
</evidence>
<keyword evidence="4" id="KW-1185">Reference proteome</keyword>
<dbReference type="PANTHER" id="PTHR21669:SF12">
    <property type="entry name" value="UBINUCLEIN-1"/>
    <property type="match status" value="1"/>
</dbReference>
<dbReference type="Proteomes" id="UP000228934">
    <property type="component" value="Unassembled WGS sequence"/>
</dbReference>
<feature type="non-terminal residue" evidence="3">
    <location>
        <position position="1"/>
    </location>
</feature>
<dbReference type="PANTHER" id="PTHR21669">
    <property type="entry name" value="CAPZ-INTERACTING PROTEIN AND RELATED PROTEINS"/>
    <property type="match status" value="1"/>
</dbReference>
<dbReference type="Pfam" id="PF14075">
    <property type="entry name" value="UBN_AB"/>
    <property type="match status" value="1"/>
</dbReference>
<name>A0A2G9RGW3_AQUCT</name>
<gene>
    <name evidence="3" type="ORF">AB205_0122020</name>
</gene>
<dbReference type="OrthoDB" id="68076at2759"/>
<proteinExistence type="predicted"/>
<dbReference type="EMBL" id="KV942763">
    <property type="protein sequence ID" value="PIO27084.1"/>
    <property type="molecule type" value="Genomic_DNA"/>
</dbReference>
<dbReference type="GO" id="GO:0006325">
    <property type="term" value="P:chromatin organization"/>
    <property type="evidence" value="ECO:0007669"/>
    <property type="project" value="TreeGrafter"/>
</dbReference>
<feature type="region of interest" description="Disordered" evidence="1">
    <location>
        <begin position="45"/>
        <end position="74"/>
    </location>
</feature>
<feature type="compositionally biased region" description="Basic and acidic residues" evidence="1">
    <location>
        <begin position="45"/>
        <end position="54"/>
    </location>
</feature>
<dbReference type="AlphaFoldDB" id="A0A2G9RGW3"/>
<dbReference type="InterPro" id="IPR026947">
    <property type="entry name" value="UBN_middle_dom"/>
</dbReference>